<keyword evidence="1" id="KW-0472">Membrane</keyword>
<keyword evidence="1" id="KW-1133">Transmembrane helix</keyword>
<keyword evidence="1" id="KW-0812">Transmembrane</keyword>
<evidence type="ECO:0000313" key="2">
    <source>
        <dbReference type="EMBL" id="SCM73572.1"/>
    </source>
</evidence>
<dbReference type="AlphaFoldDB" id="A0A212L7L7"/>
<name>A0A212L7L7_9BACT</name>
<evidence type="ECO:0000256" key="1">
    <source>
        <dbReference type="SAM" id="Phobius"/>
    </source>
</evidence>
<dbReference type="EMBL" id="FMJC01000002">
    <property type="protein sequence ID" value="SCM73572.1"/>
    <property type="molecule type" value="Genomic_DNA"/>
</dbReference>
<gene>
    <name evidence="2" type="ORF">KL86DES1_21387</name>
</gene>
<proteinExistence type="predicted"/>
<accession>A0A212L7L7</accession>
<protein>
    <submittedName>
        <fullName evidence="2">Uncharacterized protein</fullName>
    </submittedName>
</protein>
<reference evidence="2" key="1">
    <citation type="submission" date="2016-08" db="EMBL/GenBank/DDBJ databases">
        <authorList>
            <person name="Seilhamer J.J."/>
        </authorList>
    </citation>
    <scope>NUCLEOTIDE SEQUENCE</scope>
    <source>
        <strain evidence="2">86-1</strain>
    </source>
</reference>
<sequence>MIVPFFEQQNHNGSKFLEDKFLMTFTTVKVLEFLILLYINFAASLFFSAI</sequence>
<organism evidence="2">
    <name type="scientific">uncultured Desulfovibrio sp</name>
    <dbReference type="NCBI Taxonomy" id="167968"/>
    <lineage>
        <taxon>Bacteria</taxon>
        <taxon>Pseudomonadati</taxon>
        <taxon>Thermodesulfobacteriota</taxon>
        <taxon>Desulfovibrionia</taxon>
        <taxon>Desulfovibrionales</taxon>
        <taxon>Desulfovibrionaceae</taxon>
        <taxon>Desulfovibrio</taxon>
        <taxon>environmental samples</taxon>
    </lineage>
</organism>
<feature type="transmembrane region" description="Helical" evidence="1">
    <location>
        <begin position="21"/>
        <end position="47"/>
    </location>
</feature>